<organism evidence="2 3">
    <name type="scientific">Hymenobacter sedentarius</name>
    <dbReference type="NCBI Taxonomy" id="1411621"/>
    <lineage>
        <taxon>Bacteria</taxon>
        <taxon>Pseudomonadati</taxon>
        <taxon>Bacteroidota</taxon>
        <taxon>Cytophagia</taxon>
        <taxon>Cytophagales</taxon>
        <taxon>Hymenobacteraceae</taxon>
        <taxon>Hymenobacter</taxon>
    </lineage>
</organism>
<sequence>MKLRAPLSLAVVLVLFLLLVQVRLWAPYFETHNVTAVLTWDAMGHYLYLPAQFIYHDLSRLAFIPDIMREYQPTGSFYQAFPAPDGPNGAMVMKYPIGVALLNTPFFWLGHWAAGRWHYAQDGFSAPYQIAIAFGSLLYSLLALGLLRRVLLRYVSDAVAAITLGLIVLGTNYLQYSAIDGAMAHNYGFTLYAVLLWLTVRWHERPQRWLAAAIGLTLGLLVIVRPSDLVAGLLPVLWGVTSVSAARQKLALLRGRWGDVALLLGFGLLGVLPQLLYWKWASGHFFVYSYEEQGFSFLKPHTWQVLFSFRKGWLIYTPLMALPLLGLAVLWRRNRAVGVPVLVYFLVNLWVVSAWDIWWYGGSFGQRALVQSYAALALPLAYLLAWLGEPQPGRAALRGAALIACVLLVNLNLVQHWQYMNGIMDGENMNRRYYAAIFDTPRPTQDQLNLFDTRHRLPGGIEAYTRRELARLTLDDLPVAAETGITADAGYNSRQSYRTDPARPYSPTLNVRLRDAQLHGGQWVRGSVMVNSEYGAWGQKLVVSLERQGKTVQWENARLQNALSISHRWTPVWLDVPLPADARPDDVLKVFVLNENGSPCYLDDIRAEALTPKAGW</sequence>
<feature type="transmembrane region" description="Helical" evidence="1">
    <location>
        <begin position="395"/>
        <end position="414"/>
    </location>
</feature>
<dbReference type="EMBL" id="CP013909">
    <property type="protein sequence ID" value="ALW84485.1"/>
    <property type="molecule type" value="Genomic_DNA"/>
</dbReference>
<feature type="transmembrane region" description="Helical" evidence="1">
    <location>
        <begin position="338"/>
        <end position="358"/>
    </location>
</feature>
<keyword evidence="3" id="KW-1185">Reference proteome</keyword>
<dbReference type="OrthoDB" id="136762at2"/>
<feature type="transmembrane region" description="Helical" evidence="1">
    <location>
        <begin position="182"/>
        <end position="200"/>
    </location>
</feature>
<dbReference type="STRING" id="1411621.AUC43_04935"/>
<feature type="transmembrane region" description="Helical" evidence="1">
    <location>
        <begin position="154"/>
        <end position="176"/>
    </location>
</feature>
<keyword evidence="1" id="KW-1133">Transmembrane helix</keyword>
<dbReference type="Proteomes" id="UP000059542">
    <property type="component" value="Chromosome"/>
</dbReference>
<evidence type="ECO:0000313" key="3">
    <source>
        <dbReference type="Proteomes" id="UP000059542"/>
    </source>
</evidence>
<keyword evidence="1" id="KW-0812">Transmembrane</keyword>
<feature type="transmembrane region" description="Helical" evidence="1">
    <location>
        <begin position="230"/>
        <end position="248"/>
    </location>
</feature>
<name>A0A0U4ALX6_9BACT</name>
<reference evidence="2 3" key="1">
    <citation type="submission" date="2015-12" db="EMBL/GenBank/DDBJ databases">
        <authorList>
            <person name="Shamseldin A."/>
            <person name="Moawad H."/>
            <person name="Abd El-Rahim W.M."/>
            <person name="Sadowsky M.J."/>
        </authorList>
    </citation>
    <scope>NUCLEOTIDE SEQUENCE [LARGE SCALE GENOMIC DNA]</scope>
    <source>
        <strain evidence="2 3">DG5B</strain>
    </source>
</reference>
<feature type="transmembrane region" description="Helical" evidence="1">
    <location>
        <begin position="207"/>
        <end position="224"/>
    </location>
</feature>
<evidence type="ECO:0000313" key="2">
    <source>
        <dbReference type="EMBL" id="ALW84485.1"/>
    </source>
</evidence>
<evidence type="ECO:0008006" key="4">
    <source>
        <dbReference type="Google" id="ProtNLM"/>
    </source>
</evidence>
<dbReference type="RefSeq" id="WP_068190595.1">
    <property type="nucleotide sequence ID" value="NZ_CP013909.1"/>
</dbReference>
<evidence type="ECO:0000256" key="1">
    <source>
        <dbReference type="SAM" id="Phobius"/>
    </source>
</evidence>
<feature type="transmembrane region" description="Helical" evidence="1">
    <location>
        <begin position="370"/>
        <end position="388"/>
    </location>
</feature>
<gene>
    <name evidence="2" type="ORF">AUC43_04935</name>
</gene>
<feature type="transmembrane region" description="Helical" evidence="1">
    <location>
        <begin position="126"/>
        <end position="147"/>
    </location>
</feature>
<protein>
    <recommendedName>
        <fullName evidence="4">Glycosyltransferase RgtA/B/C/D-like domain-containing protein</fullName>
    </recommendedName>
</protein>
<proteinExistence type="predicted"/>
<feature type="transmembrane region" description="Helical" evidence="1">
    <location>
        <begin position="313"/>
        <end position="331"/>
    </location>
</feature>
<keyword evidence="1" id="KW-0472">Membrane</keyword>
<feature type="transmembrane region" description="Helical" evidence="1">
    <location>
        <begin position="260"/>
        <end position="280"/>
    </location>
</feature>
<dbReference type="KEGG" id="hyg:AUC43_04935"/>
<dbReference type="AlphaFoldDB" id="A0A0U4ALX6"/>
<accession>A0A0U4ALX6</accession>